<dbReference type="RefSeq" id="WP_224721508.1">
    <property type="nucleotide sequence ID" value="NZ_CP042004.1"/>
</dbReference>
<reference evidence="2" key="1">
    <citation type="journal article" date="2019" name="Front. Microbiol.">
        <title>Prevalence of Antibiotic and Heavy Metal Resistance Determinants and Virulence-Related Genetic Elements in Plasmids of Staphylococcus aureus.</title>
        <authorList>
            <person name="Bukowski M."/>
            <person name="Piwowarczyk R."/>
            <person name="Madry A."/>
            <person name="Zagorski-Przybylo R."/>
            <person name="Hydzik M."/>
            <person name="Wladyka B."/>
        </authorList>
    </citation>
    <scope>NUCLEOTIDE SEQUENCE</scope>
    <source>
        <strain evidence="2">Ph1</strain>
        <plasmid evidence="2">pPH1-1</plasmid>
    </source>
</reference>
<feature type="signal peptide" evidence="1">
    <location>
        <begin position="1"/>
        <end position="26"/>
    </location>
</feature>
<evidence type="ECO:0000313" key="2">
    <source>
        <dbReference type="EMBL" id="AYK27931.1"/>
    </source>
</evidence>
<keyword evidence="1" id="KW-0732">Signal</keyword>
<geneLocation type="plasmid" evidence="2">
    <name>pPH1-1</name>
</geneLocation>
<evidence type="ECO:0000256" key="1">
    <source>
        <dbReference type="SAM" id="SignalP"/>
    </source>
</evidence>
<dbReference type="EMBL" id="MH785236">
    <property type="protein sequence ID" value="AYK27931.1"/>
    <property type="molecule type" value="Genomic_DNA"/>
</dbReference>
<organism evidence="2">
    <name type="scientific">Staphylococcus aureus</name>
    <dbReference type="NCBI Taxonomy" id="1280"/>
    <lineage>
        <taxon>Bacteria</taxon>
        <taxon>Bacillati</taxon>
        <taxon>Bacillota</taxon>
        <taxon>Bacilli</taxon>
        <taxon>Bacillales</taxon>
        <taxon>Staphylococcaceae</taxon>
        <taxon>Staphylococcus</taxon>
    </lineage>
</organism>
<gene>
    <name evidence="2" type="ORF">D0Y80_l00115</name>
</gene>
<dbReference type="AlphaFoldDB" id="A0A499S240"/>
<protein>
    <submittedName>
        <fullName evidence="2">Uncharacterized protein</fullName>
    </submittedName>
</protein>
<accession>A0A499S240</accession>
<name>A0A499S240_STAAU</name>
<sequence length="208" mass="22456">MKNIFFIKSALSVAAFTLLTSSLGYSYVEASENAANVQKVDVSQVDKESANLEKELNTYLTLIEKMPDSVANQGIDSGVKWLNQNKGKSYEGYSFVNENNHLKLVQDNNAVVYKANWGACISAVGVAIASNAIPWAKILKVKKAAKAVGGIQKLTKAVVTSYKHQRNLGLSRGNAIKKAASIATKTFPQATRQAVIEFFSLGGLSSCF</sequence>
<proteinExistence type="predicted"/>
<keyword evidence="2" id="KW-0614">Plasmid</keyword>
<feature type="chain" id="PRO_5039409830" evidence="1">
    <location>
        <begin position="27"/>
        <end position="208"/>
    </location>
</feature>